<name>A0A2A2L418_9BILA</name>
<dbReference type="Proteomes" id="UP000218231">
    <property type="component" value="Unassembled WGS sequence"/>
</dbReference>
<comment type="caution">
    <text evidence="1">The sequence shown here is derived from an EMBL/GenBank/DDBJ whole genome shotgun (WGS) entry which is preliminary data.</text>
</comment>
<organism evidence="1 2">
    <name type="scientific">Diploscapter pachys</name>
    <dbReference type="NCBI Taxonomy" id="2018661"/>
    <lineage>
        <taxon>Eukaryota</taxon>
        <taxon>Metazoa</taxon>
        <taxon>Ecdysozoa</taxon>
        <taxon>Nematoda</taxon>
        <taxon>Chromadorea</taxon>
        <taxon>Rhabditida</taxon>
        <taxon>Rhabditina</taxon>
        <taxon>Rhabditomorpha</taxon>
        <taxon>Rhabditoidea</taxon>
        <taxon>Rhabditidae</taxon>
        <taxon>Diploscapter</taxon>
    </lineage>
</organism>
<evidence type="ECO:0000313" key="2">
    <source>
        <dbReference type="Proteomes" id="UP000218231"/>
    </source>
</evidence>
<evidence type="ECO:0000313" key="1">
    <source>
        <dbReference type="EMBL" id="PAV80817.1"/>
    </source>
</evidence>
<protein>
    <submittedName>
        <fullName evidence="1">Uncharacterized protein</fullName>
    </submittedName>
</protein>
<sequence>MGAKDGDENENASPMLLKCIDNSRIDVLCSILAQLKQKPNFQETLDAICCAEGTLLHRAVQLDSVDATCALLVNGSNACVQNNEGKTPFNCCKSDGVRNAFVQEALRAITMGKWIGSSRRLRRVGGGAKPGRRRNRRNWIDGDGRLATPSGCRFSPDRLSVAEPIGAIVVLD</sequence>
<dbReference type="InterPro" id="IPR036770">
    <property type="entry name" value="Ankyrin_rpt-contain_sf"/>
</dbReference>
<gene>
    <name evidence="1" type="ORF">WR25_17064</name>
</gene>
<dbReference type="STRING" id="2018661.A0A2A2L418"/>
<accession>A0A2A2L418</accession>
<reference evidence="1 2" key="1">
    <citation type="journal article" date="2017" name="Curr. Biol.">
        <title>Genome architecture and evolution of a unichromosomal asexual nematode.</title>
        <authorList>
            <person name="Fradin H."/>
            <person name="Zegar C."/>
            <person name="Gutwein M."/>
            <person name="Lucas J."/>
            <person name="Kovtun M."/>
            <person name="Corcoran D."/>
            <person name="Baugh L.R."/>
            <person name="Kiontke K."/>
            <person name="Gunsalus K."/>
            <person name="Fitch D.H."/>
            <person name="Piano F."/>
        </authorList>
    </citation>
    <scope>NUCLEOTIDE SEQUENCE [LARGE SCALE GENOMIC DNA]</scope>
    <source>
        <strain evidence="1">PF1309</strain>
    </source>
</reference>
<proteinExistence type="predicted"/>
<keyword evidence="2" id="KW-1185">Reference proteome</keyword>
<dbReference type="EMBL" id="LIAE01007226">
    <property type="protein sequence ID" value="PAV80817.1"/>
    <property type="molecule type" value="Genomic_DNA"/>
</dbReference>
<dbReference type="OrthoDB" id="5806726at2759"/>
<dbReference type="SUPFAM" id="SSF48403">
    <property type="entry name" value="Ankyrin repeat"/>
    <property type="match status" value="1"/>
</dbReference>
<dbReference type="AlphaFoldDB" id="A0A2A2L418"/>
<dbReference type="Gene3D" id="1.25.40.20">
    <property type="entry name" value="Ankyrin repeat-containing domain"/>
    <property type="match status" value="1"/>
</dbReference>